<reference evidence="3 4" key="1">
    <citation type="journal article" name="Sci. Rep.">
        <title>Genome-scale phylogenetic analyses confirm Olpidium as the closest living zoosporic fungus to the non-flagellated, terrestrial fungi.</title>
        <authorList>
            <person name="Chang Y."/>
            <person name="Rochon D."/>
            <person name="Sekimoto S."/>
            <person name="Wang Y."/>
            <person name="Chovatia M."/>
            <person name="Sandor L."/>
            <person name="Salamov A."/>
            <person name="Grigoriev I.V."/>
            <person name="Stajich J.E."/>
            <person name="Spatafora J.W."/>
        </authorList>
    </citation>
    <scope>NUCLEOTIDE SEQUENCE [LARGE SCALE GENOMIC DNA]</scope>
    <source>
        <strain evidence="3">S191</strain>
    </source>
</reference>
<feature type="region of interest" description="Disordered" evidence="1">
    <location>
        <begin position="44"/>
        <end position="74"/>
    </location>
</feature>
<dbReference type="Proteomes" id="UP000673691">
    <property type="component" value="Unassembled WGS sequence"/>
</dbReference>
<keyword evidence="2" id="KW-1133">Transmembrane helix</keyword>
<feature type="transmembrane region" description="Helical" evidence="2">
    <location>
        <begin position="227"/>
        <end position="246"/>
    </location>
</feature>
<keyword evidence="4" id="KW-1185">Reference proteome</keyword>
<dbReference type="AlphaFoldDB" id="A0A8H8A2H5"/>
<keyword evidence="2" id="KW-0472">Membrane</keyword>
<evidence type="ECO:0000313" key="3">
    <source>
        <dbReference type="EMBL" id="KAG5463691.1"/>
    </source>
</evidence>
<accession>A0A8H8A2H5</accession>
<protein>
    <submittedName>
        <fullName evidence="3">Uncharacterized protein</fullName>
    </submittedName>
</protein>
<name>A0A8H8A2H5_9FUNG</name>
<evidence type="ECO:0000313" key="4">
    <source>
        <dbReference type="Proteomes" id="UP000673691"/>
    </source>
</evidence>
<dbReference type="EMBL" id="JAEFCI010000232">
    <property type="protein sequence ID" value="KAG5463691.1"/>
    <property type="molecule type" value="Genomic_DNA"/>
</dbReference>
<sequence>ARARPSRSAHARPRLSSPPRAVCGVRNRSAAGAGCGSGGRTRLCLAGKLHSPPPPPGTGGAGRRENLPPPARARPVFFAPSPGAQGPRKFVPSACRAARNGKGESRVCGVRSIILAFHLGNCAWSGGTPARRRFPSFRCRAFRPLSPARVQILRQMLFGREVTTCGRIPRPPCRAGKTPKNCVWRAKRRSRLFSACTAQGANWTTLPLFPGVFGASCARYRVLSGEFFFQFFFFFPGGFFLVFFSFRFRFWFFF</sequence>
<proteinExistence type="predicted"/>
<organism evidence="3 4">
    <name type="scientific">Olpidium bornovanus</name>
    <dbReference type="NCBI Taxonomy" id="278681"/>
    <lineage>
        <taxon>Eukaryota</taxon>
        <taxon>Fungi</taxon>
        <taxon>Fungi incertae sedis</taxon>
        <taxon>Olpidiomycota</taxon>
        <taxon>Olpidiomycotina</taxon>
        <taxon>Olpidiomycetes</taxon>
        <taxon>Olpidiales</taxon>
        <taxon>Olpidiaceae</taxon>
        <taxon>Olpidium</taxon>
    </lineage>
</organism>
<evidence type="ECO:0000256" key="1">
    <source>
        <dbReference type="SAM" id="MobiDB-lite"/>
    </source>
</evidence>
<gene>
    <name evidence="3" type="ORF">BJ554DRAFT_5191</name>
</gene>
<feature type="non-terminal residue" evidence="3">
    <location>
        <position position="1"/>
    </location>
</feature>
<evidence type="ECO:0000256" key="2">
    <source>
        <dbReference type="SAM" id="Phobius"/>
    </source>
</evidence>
<feature type="region of interest" description="Disordered" evidence="1">
    <location>
        <begin position="1"/>
        <end position="23"/>
    </location>
</feature>
<keyword evidence="2" id="KW-0812">Transmembrane</keyword>
<comment type="caution">
    <text evidence="3">The sequence shown here is derived from an EMBL/GenBank/DDBJ whole genome shotgun (WGS) entry which is preliminary data.</text>
</comment>
<feature type="compositionally biased region" description="Basic residues" evidence="1">
    <location>
        <begin position="1"/>
        <end position="13"/>
    </location>
</feature>